<keyword evidence="3 6" id="KW-1133">Transmembrane helix</keyword>
<feature type="transmembrane region" description="Helical" evidence="6">
    <location>
        <begin position="76"/>
        <end position="95"/>
    </location>
</feature>
<dbReference type="InterPro" id="IPR001902">
    <property type="entry name" value="SLC26A/SulP_fam"/>
</dbReference>
<keyword evidence="4 6" id="KW-0472">Membrane</keyword>
<sequence>MRILERYFPILEWGKAYNGQTLTSDVVAALIVTVMLVPQSLAYAMLAGLPPEIGLYASILPLLAYAIFGTSRTMSVGPVALLALMTAVAAGRVAEAGTPEYIAAALALAFLSGAILLVMGILRLGFLANFLSHPVVSSFVTASGILIAVSQLRHILGVEASGHNLPGILTSIVGHISDINLPTVGIGIAALALLYGLRFATKPFLKRMGLPATLAGVISKTGPVLVVLAGILIVQVCGLHERGVRIVGEIPRGLPPISVPEFDLTLWRRLLESAALIAVIGFVESIAIAQTLAAKRRQRIEPDQELIGLGMSNLAAGFSGGFPVTGGFARSAVNFDAGAATPTAGAFTALGLALATQFLTPFLFYLPQAVLAATIIVAVISLIDLRTLCQAWGYSKTDFLAMTTTIVVTLAFGVELGVSTGVGLSILLHLYNTSRPHFAFVGQVPGTQHFRNVNRHAVVVPEHILTIRVDESLYFANARFLEDTVYNVLASRPDLKHLILMCPAVNRIDMSGLESLEAINERLMEAGVTLHLSEVKGPVMDGLRRTHFLEALSGQVFLHQYEAMETLAPDCAHAATAGTAVTTQPQAEPCPSQTIAGVKRQGGR</sequence>
<gene>
    <name evidence="8" type="ORF">ACFQDM_07440</name>
</gene>
<dbReference type="InterPro" id="IPR011547">
    <property type="entry name" value="SLC26A/SulP_dom"/>
</dbReference>
<dbReference type="Gene3D" id="3.30.750.24">
    <property type="entry name" value="STAS domain"/>
    <property type="match status" value="1"/>
</dbReference>
<feature type="transmembrane region" description="Helical" evidence="6">
    <location>
        <begin position="306"/>
        <end position="325"/>
    </location>
</feature>
<evidence type="ECO:0000256" key="6">
    <source>
        <dbReference type="SAM" id="Phobius"/>
    </source>
</evidence>
<evidence type="ECO:0000259" key="7">
    <source>
        <dbReference type="PROSITE" id="PS50801"/>
    </source>
</evidence>
<dbReference type="CDD" id="cd07042">
    <property type="entry name" value="STAS_SulP_like_sulfate_transporter"/>
    <property type="match status" value="1"/>
</dbReference>
<comment type="subcellular location">
    <subcellularLocation>
        <location evidence="1">Membrane</location>
        <topology evidence="1">Multi-pass membrane protein</topology>
    </subcellularLocation>
</comment>
<keyword evidence="2 6" id="KW-0812">Transmembrane</keyword>
<dbReference type="EMBL" id="JBHSSW010000008">
    <property type="protein sequence ID" value="MFC6197905.1"/>
    <property type="molecule type" value="Genomic_DNA"/>
</dbReference>
<dbReference type="Pfam" id="PF01740">
    <property type="entry name" value="STAS"/>
    <property type="match status" value="1"/>
</dbReference>
<evidence type="ECO:0000313" key="9">
    <source>
        <dbReference type="Proteomes" id="UP001596303"/>
    </source>
</evidence>
<evidence type="ECO:0000313" key="8">
    <source>
        <dbReference type="EMBL" id="MFC6197905.1"/>
    </source>
</evidence>
<dbReference type="Proteomes" id="UP001596303">
    <property type="component" value="Unassembled WGS sequence"/>
</dbReference>
<feature type="transmembrane region" description="Helical" evidence="6">
    <location>
        <begin position="209"/>
        <end position="234"/>
    </location>
</feature>
<protein>
    <submittedName>
        <fullName evidence="8">SulP family inorganic anion transporter</fullName>
    </submittedName>
</protein>
<feature type="transmembrane region" description="Helical" evidence="6">
    <location>
        <begin position="101"/>
        <end position="122"/>
    </location>
</feature>
<feature type="transmembrane region" description="Helical" evidence="6">
    <location>
        <begin position="21"/>
        <end position="41"/>
    </location>
</feature>
<proteinExistence type="predicted"/>
<organism evidence="8 9">
    <name type="scientific">Ponticaulis profundi</name>
    <dbReference type="NCBI Taxonomy" id="2665222"/>
    <lineage>
        <taxon>Bacteria</taxon>
        <taxon>Pseudomonadati</taxon>
        <taxon>Pseudomonadota</taxon>
        <taxon>Alphaproteobacteria</taxon>
        <taxon>Hyphomonadales</taxon>
        <taxon>Hyphomonadaceae</taxon>
        <taxon>Ponticaulis</taxon>
    </lineage>
</organism>
<evidence type="ECO:0000256" key="2">
    <source>
        <dbReference type="ARBA" id="ARBA00022692"/>
    </source>
</evidence>
<dbReference type="InterPro" id="IPR036513">
    <property type="entry name" value="STAS_dom_sf"/>
</dbReference>
<feature type="transmembrane region" description="Helical" evidence="6">
    <location>
        <begin position="53"/>
        <end position="69"/>
    </location>
</feature>
<evidence type="ECO:0000256" key="3">
    <source>
        <dbReference type="ARBA" id="ARBA00022989"/>
    </source>
</evidence>
<evidence type="ECO:0000256" key="5">
    <source>
        <dbReference type="SAM" id="MobiDB-lite"/>
    </source>
</evidence>
<evidence type="ECO:0000256" key="1">
    <source>
        <dbReference type="ARBA" id="ARBA00004141"/>
    </source>
</evidence>
<dbReference type="RefSeq" id="WP_377377490.1">
    <property type="nucleotide sequence ID" value="NZ_JBHSSW010000008.1"/>
</dbReference>
<evidence type="ECO:0000256" key="4">
    <source>
        <dbReference type="ARBA" id="ARBA00023136"/>
    </source>
</evidence>
<reference evidence="9" key="1">
    <citation type="journal article" date="2019" name="Int. J. Syst. Evol. Microbiol.">
        <title>The Global Catalogue of Microorganisms (GCM) 10K type strain sequencing project: providing services to taxonomists for standard genome sequencing and annotation.</title>
        <authorList>
            <consortium name="The Broad Institute Genomics Platform"/>
            <consortium name="The Broad Institute Genome Sequencing Center for Infectious Disease"/>
            <person name="Wu L."/>
            <person name="Ma J."/>
        </authorList>
    </citation>
    <scope>NUCLEOTIDE SEQUENCE [LARGE SCALE GENOMIC DNA]</scope>
    <source>
        <strain evidence="9">CGMCC-1.15741</strain>
    </source>
</reference>
<feature type="transmembrane region" description="Helical" evidence="6">
    <location>
        <begin position="134"/>
        <end position="152"/>
    </location>
</feature>
<feature type="transmembrane region" description="Helical" evidence="6">
    <location>
        <begin position="274"/>
        <end position="294"/>
    </location>
</feature>
<accession>A0ABW1S8F8</accession>
<feature type="transmembrane region" description="Helical" evidence="6">
    <location>
        <begin position="403"/>
        <end position="428"/>
    </location>
</feature>
<feature type="transmembrane region" description="Helical" evidence="6">
    <location>
        <begin position="362"/>
        <end position="383"/>
    </location>
</feature>
<feature type="region of interest" description="Disordered" evidence="5">
    <location>
        <begin position="584"/>
        <end position="604"/>
    </location>
</feature>
<dbReference type="PANTHER" id="PTHR11814">
    <property type="entry name" value="SULFATE TRANSPORTER"/>
    <property type="match status" value="1"/>
</dbReference>
<dbReference type="PROSITE" id="PS50801">
    <property type="entry name" value="STAS"/>
    <property type="match status" value="1"/>
</dbReference>
<keyword evidence="9" id="KW-1185">Reference proteome</keyword>
<dbReference type="SUPFAM" id="SSF52091">
    <property type="entry name" value="SpoIIaa-like"/>
    <property type="match status" value="1"/>
</dbReference>
<name>A0ABW1S8F8_9PROT</name>
<feature type="domain" description="STAS" evidence="7">
    <location>
        <begin position="454"/>
        <end position="567"/>
    </location>
</feature>
<feature type="transmembrane region" description="Helical" evidence="6">
    <location>
        <begin position="172"/>
        <end position="197"/>
    </location>
</feature>
<comment type="caution">
    <text evidence="8">The sequence shown here is derived from an EMBL/GenBank/DDBJ whole genome shotgun (WGS) entry which is preliminary data.</text>
</comment>
<dbReference type="Pfam" id="PF00916">
    <property type="entry name" value="Sulfate_transp"/>
    <property type="match status" value="1"/>
</dbReference>
<feature type="transmembrane region" description="Helical" evidence="6">
    <location>
        <begin position="337"/>
        <end position="355"/>
    </location>
</feature>
<dbReference type="NCBIfam" id="TIGR00815">
    <property type="entry name" value="sulP"/>
    <property type="match status" value="1"/>
</dbReference>
<dbReference type="InterPro" id="IPR002645">
    <property type="entry name" value="STAS_dom"/>
</dbReference>